<dbReference type="EMBL" id="JAUDDW010000019">
    <property type="protein sequence ID" value="MDM8266675.1"/>
    <property type="molecule type" value="Genomic_DNA"/>
</dbReference>
<protein>
    <submittedName>
        <fullName evidence="2">Uncharacterized protein</fullName>
    </submittedName>
</protein>
<comment type="caution">
    <text evidence="2">The sequence shown here is derived from an EMBL/GenBank/DDBJ whole genome shotgun (WGS) entry which is preliminary data.</text>
</comment>
<name>A0ABT7V035_9LACO</name>
<proteinExistence type="predicted"/>
<reference evidence="3" key="1">
    <citation type="submission" date="2023-06" db="EMBL/GenBank/DDBJ databases">
        <title>Identification and characterization of horizontal gene transfer across gut microbiota members of farm animals based on homology search.</title>
        <authorList>
            <person name="Zeman M."/>
            <person name="Kubasova T."/>
            <person name="Jahodarova E."/>
            <person name="Nykrynova M."/>
            <person name="Rychlik I."/>
        </authorList>
    </citation>
    <scope>NUCLEOTIDE SEQUENCE [LARGE SCALE GENOMIC DNA]</scope>
    <source>
        <strain evidence="3">161_Gplus</strain>
    </source>
</reference>
<keyword evidence="3" id="KW-1185">Reference proteome</keyword>
<keyword evidence="1" id="KW-0472">Membrane</keyword>
<evidence type="ECO:0000313" key="3">
    <source>
        <dbReference type="Proteomes" id="UP001529343"/>
    </source>
</evidence>
<feature type="transmembrane region" description="Helical" evidence="1">
    <location>
        <begin position="7"/>
        <end position="24"/>
    </location>
</feature>
<keyword evidence="1" id="KW-1133">Transmembrane helix</keyword>
<accession>A0ABT7V035</accession>
<evidence type="ECO:0000256" key="1">
    <source>
        <dbReference type="SAM" id="Phobius"/>
    </source>
</evidence>
<keyword evidence="1" id="KW-0812">Transmembrane</keyword>
<gene>
    <name evidence="2" type="ORF">QUW44_05815</name>
</gene>
<feature type="transmembrane region" description="Helical" evidence="1">
    <location>
        <begin position="63"/>
        <end position="81"/>
    </location>
</feature>
<evidence type="ECO:0000313" key="2">
    <source>
        <dbReference type="EMBL" id="MDM8266675.1"/>
    </source>
</evidence>
<dbReference type="RefSeq" id="WP_289577299.1">
    <property type="nucleotide sequence ID" value="NZ_JAUDDW010000019.1"/>
</dbReference>
<dbReference type="Proteomes" id="UP001529343">
    <property type="component" value="Unassembled WGS sequence"/>
</dbReference>
<organism evidence="2 3">
    <name type="scientific">Limosilactobacillus pontis</name>
    <dbReference type="NCBI Taxonomy" id="35787"/>
    <lineage>
        <taxon>Bacteria</taxon>
        <taxon>Bacillati</taxon>
        <taxon>Bacillota</taxon>
        <taxon>Bacilli</taxon>
        <taxon>Lactobacillales</taxon>
        <taxon>Lactobacillaceae</taxon>
        <taxon>Limosilactobacillus</taxon>
    </lineage>
</organism>
<feature type="transmembrane region" description="Helical" evidence="1">
    <location>
        <begin position="30"/>
        <end position="51"/>
    </location>
</feature>
<sequence length="83" mass="8869">MRQKVSIGLAILGLAIIIYALILVDGQNRLATITLGVIVACGGGVMILFNGQAFQNHRTTSRLITVLFVLVIIGYLLKMTVVG</sequence>